<evidence type="ECO:0000313" key="2">
    <source>
        <dbReference type="EMBL" id="KHE91200.1"/>
    </source>
</evidence>
<dbReference type="AlphaFoldDB" id="A0A0B0EKI1"/>
<comment type="caution">
    <text evidence="2">The sequence shown here is derived from an EMBL/GenBank/DDBJ whole genome shotgun (WGS) entry which is preliminary data.</text>
</comment>
<organism evidence="2 3">
    <name type="scientific">Candidatus Scalindua brodae</name>
    <dbReference type="NCBI Taxonomy" id="237368"/>
    <lineage>
        <taxon>Bacteria</taxon>
        <taxon>Pseudomonadati</taxon>
        <taxon>Planctomycetota</taxon>
        <taxon>Candidatus Brocadiia</taxon>
        <taxon>Candidatus Brocadiales</taxon>
        <taxon>Candidatus Scalinduaceae</taxon>
        <taxon>Candidatus Scalindua</taxon>
    </lineage>
</organism>
<dbReference type="GO" id="GO:0003677">
    <property type="term" value="F:DNA binding"/>
    <property type="evidence" value="ECO:0007669"/>
    <property type="project" value="InterPro"/>
</dbReference>
<dbReference type="SMART" id="SM01321">
    <property type="entry name" value="Y1_Tnp"/>
    <property type="match status" value="1"/>
</dbReference>
<dbReference type="PANTHER" id="PTHR33360:SF2">
    <property type="entry name" value="TRANSPOSASE FOR INSERTION SEQUENCE ELEMENT IS200"/>
    <property type="match status" value="1"/>
</dbReference>
<dbReference type="Proteomes" id="UP000030652">
    <property type="component" value="Unassembled WGS sequence"/>
</dbReference>
<dbReference type="NCBIfam" id="NF033573">
    <property type="entry name" value="transpos_IS200"/>
    <property type="match status" value="1"/>
</dbReference>
<reference evidence="2 3" key="1">
    <citation type="submission" date="2014-10" db="EMBL/GenBank/DDBJ databases">
        <title>Draft genome of anammox bacterium scalindua brodae, obtained using differential coverage binning of sequence data from two enrichment reactors.</title>
        <authorList>
            <person name="Speth D.R."/>
            <person name="Russ L."/>
            <person name="Kartal B."/>
            <person name="Op den Camp H.J."/>
            <person name="Dutilh B.E."/>
            <person name="Jetten M.S."/>
        </authorList>
    </citation>
    <scope>NUCLEOTIDE SEQUENCE [LARGE SCALE GENOMIC DNA]</scope>
    <source>
        <strain evidence="2">RU1</strain>
    </source>
</reference>
<gene>
    <name evidence="2" type="ORF">SCABRO_03051</name>
</gene>
<dbReference type="eggNOG" id="COG1943">
    <property type="taxonomic scope" value="Bacteria"/>
</dbReference>
<protein>
    <submittedName>
        <fullName evidence="2">Transposase</fullName>
    </submittedName>
</protein>
<dbReference type="Pfam" id="PF01797">
    <property type="entry name" value="Y1_Tnp"/>
    <property type="match status" value="1"/>
</dbReference>
<dbReference type="GO" id="GO:0004803">
    <property type="term" value="F:transposase activity"/>
    <property type="evidence" value="ECO:0007669"/>
    <property type="project" value="InterPro"/>
</dbReference>
<dbReference type="PATRIC" id="fig|237368.3.peg.3301"/>
<dbReference type="GO" id="GO:0006313">
    <property type="term" value="P:DNA transposition"/>
    <property type="evidence" value="ECO:0007669"/>
    <property type="project" value="InterPro"/>
</dbReference>
<name>A0A0B0EKI1_9BACT</name>
<dbReference type="InterPro" id="IPR002686">
    <property type="entry name" value="Transposase_17"/>
</dbReference>
<dbReference type="EMBL" id="JRYO01000214">
    <property type="protein sequence ID" value="KHE91200.1"/>
    <property type="molecule type" value="Genomic_DNA"/>
</dbReference>
<dbReference type="SUPFAM" id="SSF143422">
    <property type="entry name" value="Transposase IS200-like"/>
    <property type="match status" value="1"/>
</dbReference>
<dbReference type="InterPro" id="IPR036515">
    <property type="entry name" value="Transposase_17_sf"/>
</dbReference>
<evidence type="ECO:0000313" key="3">
    <source>
        <dbReference type="Proteomes" id="UP000030652"/>
    </source>
</evidence>
<accession>A0A0B0EKI1</accession>
<evidence type="ECO:0000259" key="1">
    <source>
        <dbReference type="SMART" id="SM01321"/>
    </source>
</evidence>
<proteinExistence type="predicted"/>
<feature type="domain" description="Transposase IS200-like" evidence="1">
    <location>
        <begin position="6"/>
        <end position="120"/>
    </location>
</feature>
<sequence>MKPGVFTQLYTQLVFAPKYRERLLKKEIQPEVFSYISGIITNRKHKSIIINGMPDHIHVLIGLNPDDKISDLVGTIKKCSSTFINEKGWFRGKFHWQDGYGAFSYGKSQLDNVYNYVKNQDIHHKKGTFREEYIELLKRFDIEYDKKYLFNFFE</sequence>
<dbReference type="PANTHER" id="PTHR33360">
    <property type="entry name" value="TRANSPOSASE FOR INSERTION SEQUENCE ELEMENT IS200"/>
    <property type="match status" value="1"/>
</dbReference>
<dbReference type="Gene3D" id="3.30.70.1290">
    <property type="entry name" value="Transposase IS200-like"/>
    <property type="match status" value="1"/>
</dbReference>